<dbReference type="NCBIfam" id="TIGR02284">
    <property type="entry name" value="PA2169 family four-helix-bundle protein"/>
    <property type="match status" value="1"/>
</dbReference>
<dbReference type="Pfam" id="PF09537">
    <property type="entry name" value="DUF2383"/>
    <property type="match status" value="1"/>
</dbReference>
<dbReference type="InterPro" id="IPR012347">
    <property type="entry name" value="Ferritin-like"/>
</dbReference>
<proteinExistence type="predicted"/>
<accession>A0A7X2ZXR0</accession>
<dbReference type="AlphaFoldDB" id="A0A7X2ZXR0"/>
<organism evidence="2 3">
    <name type="scientific">Zobellia amurskyensis</name>
    <dbReference type="NCBI Taxonomy" id="248905"/>
    <lineage>
        <taxon>Bacteria</taxon>
        <taxon>Pseudomonadati</taxon>
        <taxon>Bacteroidota</taxon>
        <taxon>Flavobacteriia</taxon>
        <taxon>Flavobacteriales</taxon>
        <taxon>Flavobacteriaceae</taxon>
        <taxon>Zobellia</taxon>
    </lineage>
</organism>
<dbReference type="EMBL" id="RCNR01000090">
    <property type="protein sequence ID" value="MUH38321.1"/>
    <property type="molecule type" value="Genomic_DNA"/>
</dbReference>
<dbReference type="OrthoDB" id="282393at2"/>
<sequence>METNDKIYLEIREILAKNKDAEKGFDQAANNAESPDLKTYFANKSRERRIFNQKLISEIKIAYSDFDETGSFSGTIHRAWMDVKALFSGSDDESMLAEAIRGDKAAIKEYEDVLHYKKLPAGLHFLLSEQREKIQMDLKKNQDFNEVN</sequence>
<keyword evidence="3" id="KW-1185">Reference proteome</keyword>
<gene>
    <name evidence="2" type="ORF">D9O36_20930</name>
</gene>
<evidence type="ECO:0000259" key="1">
    <source>
        <dbReference type="Pfam" id="PF09537"/>
    </source>
</evidence>
<feature type="domain" description="DUF2383" evidence="1">
    <location>
        <begin position="10"/>
        <end position="115"/>
    </location>
</feature>
<dbReference type="Proteomes" id="UP000540519">
    <property type="component" value="Unassembled WGS sequence"/>
</dbReference>
<dbReference type="Gene3D" id="1.20.1260.10">
    <property type="match status" value="1"/>
</dbReference>
<name>A0A7X2ZXR0_9FLAO</name>
<dbReference type="RefSeq" id="WP_155601363.1">
    <property type="nucleotide sequence ID" value="NZ_RCNR01000090.1"/>
</dbReference>
<protein>
    <submittedName>
        <fullName evidence="2">PA2169 family four-helix-bundle protein</fullName>
    </submittedName>
</protein>
<comment type="caution">
    <text evidence="2">The sequence shown here is derived from an EMBL/GenBank/DDBJ whole genome shotgun (WGS) entry which is preliminary data.</text>
</comment>
<reference evidence="2 3" key="1">
    <citation type="journal article" date="2019" name="Mar. Drugs">
        <title>Comparative Genomics and CAZyme Genome Repertoires of Marine Zobellia amurskyensis KMM 3526(T) and Zobellia laminariae KMM 3676(T).</title>
        <authorList>
            <person name="Chernysheva N."/>
            <person name="Bystritskaya E."/>
            <person name="Stenkova A."/>
            <person name="Golovkin I."/>
            <person name="Nedashkovskaya O."/>
            <person name="Isaeva M."/>
        </authorList>
    </citation>
    <scope>NUCLEOTIDE SEQUENCE [LARGE SCALE GENOMIC DNA]</scope>
    <source>
        <strain evidence="2 3">KMM 3526</strain>
    </source>
</reference>
<dbReference type="InterPro" id="IPR011971">
    <property type="entry name" value="CHP02284"/>
</dbReference>
<evidence type="ECO:0000313" key="3">
    <source>
        <dbReference type="Proteomes" id="UP000540519"/>
    </source>
</evidence>
<dbReference type="InterPro" id="IPR019052">
    <property type="entry name" value="DUF2383"/>
</dbReference>
<evidence type="ECO:0000313" key="2">
    <source>
        <dbReference type="EMBL" id="MUH38321.1"/>
    </source>
</evidence>